<feature type="chain" id="PRO_5038437957" evidence="1">
    <location>
        <begin position="28"/>
        <end position="388"/>
    </location>
</feature>
<evidence type="ECO:0000313" key="2">
    <source>
        <dbReference type="EMBL" id="TXG91946.1"/>
    </source>
</evidence>
<evidence type="ECO:0000256" key="1">
    <source>
        <dbReference type="SAM" id="SignalP"/>
    </source>
</evidence>
<dbReference type="Proteomes" id="UP000471120">
    <property type="component" value="Unassembled WGS sequence"/>
</dbReference>
<keyword evidence="1" id="KW-0732">Signal</keyword>
<sequence>MRGARRWSVAGALVGVCALVLSGCALSESGAEPTPAHIVETLEAVVPVEPERRASNVEFRRLGPDETPPQFVLFSFDGVGLTPNWDRFLEVADAVDARFTALMTGLYFVADENRKAYQGPRRAPGESAIAFGGSREAVLSQVEQLNRTWFAGHEMGTHYVGHFCDGSGYSGNQWTTADWNHELDEFFRLMTTWKEINGLPGAIDLAFGPEAVTGGRTQCLEGSPPQLFPALHAHGMTWDSSMPAPEPGLVWPEKIDGIWEFGIPYVYSPAFGKRQTALDYNFWVTFNGGKDQPETAPRARQMVADTYRHMYREAFDGNRAPIVVANHFNDWNGNAFNPATADFMADVCGRAETVCATHADVAAWMDLQDPAVLDRWRAMPAAAAHAPD</sequence>
<dbReference type="EMBL" id="QRCM01000001">
    <property type="protein sequence ID" value="TXG91946.1"/>
    <property type="molecule type" value="Genomic_DNA"/>
</dbReference>
<dbReference type="PANTHER" id="PTHR45985:SF3">
    <property type="entry name" value="CHITIN DEACETYLASE-LIKE 4"/>
    <property type="match status" value="1"/>
</dbReference>
<reference evidence="2 3" key="1">
    <citation type="submission" date="2018-07" db="EMBL/GenBank/DDBJ databases">
        <title>Genome sequence of Rhodococcus rhodnii ATCC 35071 from Rhodnius prolixus.</title>
        <authorList>
            <person name="Patel V."/>
            <person name="Vogel K.J."/>
        </authorList>
    </citation>
    <scope>NUCLEOTIDE SEQUENCE [LARGE SCALE GENOMIC DNA]</scope>
    <source>
        <strain evidence="2 3">ATCC 35071</strain>
    </source>
</reference>
<organism evidence="2 3">
    <name type="scientific">Rhodococcus rhodnii</name>
    <dbReference type="NCBI Taxonomy" id="38312"/>
    <lineage>
        <taxon>Bacteria</taxon>
        <taxon>Bacillati</taxon>
        <taxon>Actinomycetota</taxon>
        <taxon>Actinomycetes</taxon>
        <taxon>Mycobacteriales</taxon>
        <taxon>Nocardiaceae</taxon>
        <taxon>Rhodococcus</taxon>
    </lineage>
</organism>
<feature type="signal peptide" evidence="1">
    <location>
        <begin position="1"/>
        <end position="27"/>
    </location>
</feature>
<comment type="caution">
    <text evidence="2">The sequence shown here is derived from an EMBL/GenBank/DDBJ whole genome shotgun (WGS) entry which is preliminary data.</text>
</comment>
<protein>
    <submittedName>
        <fullName evidence="2">Polysaccharide deacetylase</fullName>
    </submittedName>
</protein>
<dbReference type="AlphaFoldDB" id="A0A6P2CLB9"/>
<proteinExistence type="predicted"/>
<dbReference type="PANTHER" id="PTHR45985">
    <property type="match status" value="1"/>
</dbReference>
<dbReference type="Gene3D" id="3.20.20.370">
    <property type="entry name" value="Glycoside hydrolase/deacetylase"/>
    <property type="match status" value="1"/>
</dbReference>
<dbReference type="InterPro" id="IPR011330">
    <property type="entry name" value="Glyco_hydro/deAcase_b/a-brl"/>
</dbReference>
<dbReference type="SUPFAM" id="SSF88713">
    <property type="entry name" value="Glycoside hydrolase/deacetylase"/>
    <property type="match status" value="1"/>
</dbReference>
<dbReference type="GO" id="GO:0005975">
    <property type="term" value="P:carbohydrate metabolic process"/>
    <property type="evidence" value="ECO:0007669"/>
    <property type="project" value="InterPro"/>
</dbReference>
<name>A0A6P2CLB9_9NOCA</name>
<gene>
    <name evidence="2" type="ORF">DW322_19375</name>
</gene>
<dbReference type="PROSITE" id="PS51257">
    <property type="entry name" value="PROKAR_LIPOPROTEIN"/>
    <property type="match status" value="1"/>
</dbReference>
<dbReference type="RefSeq" id="WP_010837477.1">
    <property type="nucleotide sequence ID" value="NZ_QRCM01000001.1"/>
</dbReference>
<dbReference type="InterPro" id="IPR052740">
    <property type="entry name" value="CE4"/>
</dbReference>
<accession>A0A6P2CLB9</accession>
<evidence type="ECO:0000313" key="3">
    <source>
        <dbReference type="Proteomes" id="UP000471120"/>
    </source>
</evidence>